<name>A0A5N0T8Q6_9GAMM</name>
<dbReference type="PANTHER" id="PTHR10443:SF12">
    <property type="entry name" value="DIPEPTIDASE"/>
    <property type="match status" value="1"/>
</dbReference>
<sequence>MTALADPGVNDVLPMVFNALGGISNPNLRLLAQEGEAAVGRSGTRLDARALADLRSSGTTAVNITLGYVFGDEDPFEYSVAEIARWNRNIQAHPDQLLKVRSASDIRTAKESGRTGVIYGFQNTEMLGTDAGRVATFAGLGTRVVQLTYNGANAVGAGSMVPENTGLTPFGHDVVAELNANRVLVDLGHSGEATCLDAIAASTAPICISHTGCRALADLPRNKTDQELRGVAQGGGVVGIYFMPFLAEDSFPGAVDVVRHIVHAINVCGEDHVGIGTDGGTTQIDDMPAYHKLIDDEIARRKAAGIGARGEKPGVVPFIPDLQGPDQFRKLATLMADAGLSSRVIEKVLGLNFLRLVEDVWGQ</sequence>
<dbReference type="Gene3D" id="3.20.20.140">
    <property type="entry name" value="Metal-dependent hydrolases"/>
    <property type="match status" value="1"/>
</dbReference>
<dbReference type="GO" id="GO:0006508">
    <property type="term" value="P:proteolysis"/>
    <property type="evidence" value="ECO:0007669"/>
    <property type="project" value="InterPro"/>
</dbReference>
<dbReference type="Proteomes" id="UP000325372">
    <property type="component" value="Unassembled WGS sequence"/>
</dbReference>
<dbReference type="InterPro" id="IPR008257">
    <property type="entry name" value="Pept_M19"/>
</dbReference>
<comment type="caution">
    <text evidence="1">The sequence shown here is derived from an EMBL/GenBank/DDBJ whole genome shotgun (WGS) entry which is preliminary data.</text>
</comment>
<organism evidence="1 2">
    <name type="scientific">Marinihelvus fidelis</name>
    <dbReference type="NCBI Taxonomy" id="2613842"/>
    <lineage>
        <taxon>Bacteria</taxon>
        <taxon>Pseudomonadati</taxon>
        <taxon>Pseudomonadota</taxon>
        <taxon>Gammaproteobacteria</taxon>
        <taxon>Chromatiales</taxon>
        <taxon>Wenzhouxiangellaceae</taxon>
        <taxon>Marinihelvus</taxon>
    </lineage>
</organism>
<reference evidence="1 2" key="1">
    <citation type="submission" date="2019-09" db="EMBL/GenBank/DDBJ databases">
        <title>Wenzhouxiangella sp. Genome sequencing and assembly.</title>
        <authorList>
            <person name="Zhang R."/>
        </authorList>
    </citation>
    <scope>NUCLEOTIDE SEQUENCE [LARGE SCALE GENOMIC DNA]</scope>
    <source>
        <strain evidence="1 2">W260</strain>
    </source>
</reference>
<dbReference type="SUPFAM" id="SSF51556">
    <property type="entry name" value="Metallo-dependent hydrolases"/>
    <property type="match status" value="1"/>
</dbReference>
<proteinExistence type="predicted"/>
<evidence type="ECO:0000313" key="1">
    <source>
        <dbReference type="EMBL" id="KAA9130216.1"/>
    </source>
</evidence>
<gene>
    <name evidence="1" type="ORF">F3N42_13640</name>
</gene>
<dbReference type="EMBL" id="VYXP01000009">
    <property type="protein sequence ID" value="KAA9130216.1"/>
    <property type="molecule type" value="Genomic_DNA"/>
</dbReference>
<dbReference type="GO" id="GO:0070573">
    <property type="term" value="F:metallodipeptidase activity"/>
    <property type="evidence" value="ECO:0007669"/>
    <property type="project" value="InterPro"/>
</dbReference>
<protein>
    <submittedName>
        <fullName evidence="1">Peptidase M19</fullName>
    </submittedName>
</protein>
<dbReference type="PANTHER" id="PTHR10443">
    <property type="entry name" value="MICROSOMAL DIPEPTIDASE"/>
    <property type="match status" value="1"/>
</dbReference>
<keyword evidence="2" id="KW-1185">Reference proteome</keyword>
<dbReference type="Pfam" id="PF01244">
    <property type="entry name" value="Peptidase_M19"/>
    <property type="match status" value="1"/>
</dbReference>
<dbReference type="InterPro" id="IPR032466">
    <property type="entry name" value="Metal_Hydrolase"/>
</dbReference>
<accession>A0A5N0T8Q6</accession>
<dbReference type="PROSITE" id="PS51365">
    <property type="entry name" value="RENAL_DIPEPTIDASE_2"/>
    <property type="match status" value="1"/>
</dbReference>
<dbReference type="AlphaFoldDB" id="A0A5N0T8Q6"/>
<evidence type="ECO:0000313" key="2">
    <source>
        <dbReference type="Proteomes" id="UP000325372"/>
    </source>
</evidence>